<dbReference type="SMART" id="SM00915">
    <property type="entry name" value="Jacalin"/>
    <property type="match status" value="1"/>
</dbReference>
<accession>A0A1U8GA00</accession>
<dbReference type="EMBL" id="AYRZ02000003">
    <property type="protein sequence ID" value="PHT85776.1"/>
    <property type="molecule type" value="Genomic_DNA"/>
</dbReference>
<dbReference type="SMR" id="A0A1U8GA00"/>
<dbReference type="Gene3D" id="2.100.10.30">
    <property type="entry name" value="Jacalin-like lectin domain"/>
    <property type="match status" value="1"/>
</dbReference>
<dbReference type="InterPro" id="IPR001229">
    <property type="entry name" value="Jacalin-like_lectin_dom"/>
</dbReference>
<comment type="similarity">
    <text evidence="1">Belongs to the jacalin lectin family.</text>
</comment>
<evidence type="ECO:0000256" key="1">
    <source>
        <dbReference type="ARBA" id="ARBA00006568"/>
    </source>
</evidence>
<dbReference type="Pfam" id="PF01419">
    <property type="entry name" value="Jacalin"/>
    <property type="match status" value="1"/>
</dbReference>
<gene>
    <name evidence="4" type="ORF">T459_07882</name>
</gene>
<evidence type="ECO:0000313" key="5">
    <source>
        <dbReference type="Proteomes" id="UP000222542"/>
    </source>
</evidence>
<feature type="domain" description="Jacalin-type lectin" evidence="3">
    <location>
        <begin position="3"/>
        <end position="149"/>
    </location>
</feature>
<dbReference type="PANTHER" id="PTHR47293:SF70">
    <property type="entry name" value="JACALIN-RELATED LECTIN 24-RELATED"/>
    <property type="match status" value="1"/>
</dbReference>
<organism evidence="4 5">
    <name type="scientific">Capsicum annuum</name>
    <name type="common">Capsicum pepper</name>
    <dbReference type="NCBI Taxonomy" id="4072"/>
    <lineage>
        <taxon>Eukaryota</taxon>
        <taxon>Viridiplantae</taxon>
        <taxon>Streptophyta</taxon>
        <taxon>Embryophyta</taxon>
        <taxon>Tracheophyta</taxon>
        <taxon>Spermatophyta</taxon>
        <taxon>Magnoliopsida</taxon>
        <taxon>eudicotyledons</taxon>
        <taxon>Gunneridae</taxon>
        <taxon>Pentapetalae</taxon>
        <taxon>asterids</taxon>
        <taxon>lamiids</taxon>
        <taxon>Solanales</taxon>
        <taxon>Solanaceae</taxon>
        <taxon>Solanoideae</taxon>
        <taxon>Capsiceae</taxon>
        <taxon>Capsicum</taxon>
    </lineage>
</organism>
<keyword evidence="5" id="KW-1185">Reference proteome</keyword>
<protein>
    <recommendedName>
        <fullName evidence="3">Jacalin-type lectin domain-containing protein</fullName>
    </recommendedName>
</protein>
<evidence type="ECO:0000313" key="4">
    <source>
        <dbReference type="EMBL" id="PHT85776.1"/>
    </source>
</evidence>
<dbReference type="AlphaFoldDB" id="A0A1U8GA00"/>
<dbReference type="GO" id="GO:0030246">
    <property type="term" value="F:carbohydrate binding"/>
    <property type="evidence" value="ECO:0007669"/>
    <property type="project" value="UniProtKB-KW"/>
</dbReference>
<dbReference type="SUPFAM" id="SSF51101">
    <property type="entry name" value="Mannose-binding lectins"/>
    <property type="match status" value="1"/>
</dbReference>
<evidence type="ECO:0000256" key="2">
    <source>
        <dbReference type="ARBA" id="ARBA00022734"/>
    </source>
</evidence>
<dbReference type="STRING" id="4072.A0A1U8GA00"/>
<dbReference type="OMA" id="NQREDYC"/>
<dbReference type="PROSITE" id="PS51752">
    <property type="entry name" value="JACALIN_LECTIN"/>
    <property type="match status" value="1"/>
</dbReference>
<dbReference type="Gramene" id="PHT85776">
    <property type="protein sequence ID" value="PHT85776"/>
    <property type="gene ID" value="T459_07882"/>
</dbReference>
<reference evidence="4 5" key="2">
    <citation type="journal article" date="2017" name="Genome Biol.">
        <title>New reference genome sequences of hot pepper reveal the massive evolution of plant disease-resistance genes by retroduplication.</title>
        <authorList>
            <person name="Kim S."/>
            <person name="Park J."/>
            <person name="Yeom S.I."/>
            <person name="Kim Y.M."/>
            <person name="Seo E."/>
            <person name="Kim K.T."/>
            <person name="Kim M.S."/>
            <person name="Lee J.M."/>
            <person name="Cheong K."/>
            <person name="Shin H.S."/>
            <person name="Kim S.B."/>
            <person name="Han K."/>
            <person name="Lee J."/>
            <person name="Park M."/>
            <person name="Lee H.A."/>
            <person name="Lee H.Y."/>
            <person name="Lee Y."/>
            <person name="Oh S."/>
            <person name="Lee J.H."/>
            <person name="Choi E."/>
            <person name="Choi E."/>
            <person name="Lee S.E."/>
            <person name="Jeon J."/>
            <person name="Kim H."/>
            <person name="Choi G."/>
            <person name="Song H."/>
            <person name="Lee J."/>
            <person name="Lee S.C."/>
            <person name="Kwon J.K."/>
            <person name="Lee H.Y."/>
            <person name="Koo N."/>
            <person name="Hong Y."/>
            <person name="Kim R.W."/>
            <person name="Kang W.H."/>
            <person name="Huh J.H."/>
            <person name="Kang B.C."/>
            <person name="Yang T.J."/>
            <person name="Lee Y.H."/>
            <person name="Bennetzen J.L."/>
            <person name="Choi D."/>
        </authorList>
    </citation>
    <scope>NUCLEOTIDE SEQUENCE [LARGE SCALE GENOMIC DNA]</scope>
    <source>
        <strain evidence="5">cv. CM334</strain>
    </source>
</reference>
<evidence type="ECO:0000259" key="3">
    <source>
        <dbReference type="PROSITE" id="PS51752"/>
    </source>
</evidence>
<name>A0A1U8GA00_CAPAN</name>
<reference evidence="4 5" key="1">
    <citation type="journal article" date="2014" name="Nat. Genet.">
        <title>Genome sequence of the hot pepper provides insights into the evolution of pungency in Capsicum species.</title>
        <authorList>
            <person name="Kim S."/>
            <person name="Park M."/>
            <person name="Yeom S.I."/>
            <person name="Kim Y.M."/>
            <person name="Lee J.M."/>
            <person name="Lee H.A."/>
            <person name="Seo E."/>
            <person name="Choi J."/>
            <person name="Cheong K."/>
            <person name="Kim K.T."/>
            <person name="Jung K."/>
            <person name="Lee G.W."/>
            <person name="Oh S.K."/>
            <person name="Bae C."/>
            <person name="Kim S.B."/>
            <person name="Lee H.Y."/>
            <person name="Kim S.Y."/>
            <person name="Kim M.S."/>
            <person name="Kang B.C."/>
            <person name="Jo Y.D."/>
            <person name="Yang H.B."/>
            <person name="Jeong H.J."/>
            <person name="Kang W.H."/>
            <person name="Kwon J.K."/>
            <person name="Shin C."/>
            <person name="Lim J.Y."/>
            <person name="Park J.H."/>
            <person name="Huh J.H."/>
            <person name="Kim J.S."/>
            <person name="Kim B.D."/>
            <person name="Cohen O."/>
            <person name="Paran I."/>
            <person name="Suh M.C."/>
            <person name="Lee S.B."/>
            <person name="Kim Y.K."/>
            <person name="Shin Y."/>
            <person name="Noh S.J."/>
            <person name="Park J."/>
            <person name="Seo Y.S."/>
            <person name="Kwon S.Y."/>
            <person name="Kim H.A."/>
            <person name="Park J.M."/>
            <person name="Kim H.J."/>
            <person name="Choi S.B."/>
            <person name="Bosland P.W."/>
            <person name="Reeves G."/>
            <person name="Jo S.H."/>
            <person name="Lee B.W."/>
            <person name="Cho H.T."/>
            <person name="Choi H.S."/>
            <person name="Lee M.S."/>
            <person name="Yu Y."/>
            <person name="Do Choi Y."/>
            <person name="Park B.S."/>
            <person name="van Deynze A."/>
            <person name="Ashrafi H."/>
            <person name="Hill T."/>
            <person name="Kim W.T."/>
            <person name="Pai H.S."/>
            <person name="Ahn H.K."/>
            <person name="Yeam I."/>
            <person name="Giovannoni J.J."/>
            <person name="Rose J.K."/>
            <person name="Sorensen I."/>
            <person name="Lee S.J."/>
            <person name="Kim R.W."/>
            <person name="Choi I.Y."/>
            <person name="Choi B.S."/>
            <person name="Lim J.S."/>
            <person name="Lee Y.H."/>
            <person name="Choi D."/>
        </authorList>
    </citation>
    <scope>NUCLEOTIDE SEQUENCE [LARGE SCALE GENOMIC DNA]</scope>
    <source>
        <strain evidence="5">cv. CM334</strain>
    </source>
</reference>
<proteinExistence type="inferred from homology"/>
<dbReference type="Proteomes" id="UP000222542">
    <property type="component" value="Unassembled WGS sequence"/>
</dbReference>
<dbReference type="PANTHER" id="PTHR47293">
    <property type="entry name" value="JACALIN-RELATED LECTIN 3"/>
    <property type="match status" value="1"/>
</dbReference>
<sequence length="174" mass="19625">MEMIKVGPAGGEGRNRWWDEKGRGEVAQIFVSYNYDTVYSLQFLFYENDTLVMSNKHGTNDCESFCAVAFDYPTEFLTSISGSFRTSYEHNILNSISFVTNKGSYGPFGNTSIYSKMFITQIGNYRSFGGFHGSTNSYGIGSIGVYMKPITISMINFKDLSVKVEKEEVQEKMV</sequence>
<dbReference type="InterPro" id="IPR036404">
    <property type="entry name" value="Jacalin-like_lectin_dom_sf"/>
</dbReference>
<comment type="caution">
    <text evidence="4">The sequence shown here is derived from an EMBL/GenBank/DDBJ whole genome shotgun (WGS) entry which is preliminary data.</text>
</comment>
<keyword evidence="2" id="KW-0430">Lectin</keyword>